<evidence type="ECO:0000256" key="1">
    <source>
        <dbReference type="SAM" id="MobiDB-lite"/>
    </source>
</evidence>
<reference evidence="2" key="2">
    <citation type="journal article" date="2015" name="Data Brief">
        <title>Shoot transcriptome of the giant reed, Arundo donax.</title>
        <authorList>
            <person name="Barrero R.A."/>
            <person name="Guerrero F.D."/>
            <person name="Moolhuijzen P."/>
            <person name="Goolsby J.A."/>
            <person name="Tidwell J."/>
            <person name="Bellgard S.E."/>
            <person name="Bellgard M.I."/>
        </authorList>
    </citation>
    <scope>NUCLEOTIDE SEQUENCE</scope>
    <source>
        <tissue evidence="2">Shoot tissue taken approximately 20 cm above the soil surface</tissue>
    </source>
</reference>
<reference evidence="2" key="1">
    <citation type="submission" date="2014-09" db="EMBL/GenBank/DDBJ databases">
        <authorList>
            <person name="Magalhaes I.L.F."/>
            <person name="Oliveira U."/>
            <person name="Santos F.R."/>
            <person name="Vidigal T.H.D.A."/>
            <person name="Brescovit A.D."/>
            <person name="Santos A.J."/>
        </authorList>
    </citation>
    <scope>NUCLEOTIDE SEQUENCE</scope>
    <source>
        <tissue evidence="2">Shoot tissue taken approximately 20 cm above the soil surface</tissue>
    </source>
</reference>
<dbReference type="AlphaFoldDB" id="A0A0A9F6F4"/>
<proteinExistence type="predicted"/>
<sequence length="126" mass="13737">MDPISRRRQPPLPRLIAAPSAKSRLPSASPQLCIAMTSLTGLARTPEPRRRQLQCTAARHLLWRARLHAPQPGACTATRSPRHGDPVRAIPAASEDHIAGSRSPEREHGLCSALSCTSLDLMNRVQ</sequence>
<evidence type="ECO:0000313" key="2">
    <source>
        <dbReference type="EMBL" id="JAE03863.1"/>
    </source>
</evidence>
<dbReference type="EMBL" id="GBRH01194033">
    <property type="protein sequence ID" value="JAE03863.1"/>
    <property type="molecule type" value="Transcribed_RNA"/>
</dbReference>
<organism evidence="2">
    <name type="scientific">Arundo donax</name>
    <name type="common">Giant reed</name>
    <name type="synonym">Donax arundinaceus</name>
    <dbReference type="NCBI Taxonomy" id="35708"/>
    <lineage>
        <taxon>Eukaryota</taxon>
        <taxon>Viridiplantae</taxon>
        <taxon>Streptophyta</taxon>
        <taxon>Embryophyta</taxon>
        <taxon>Tracheophyta</taxon>
        <taxon>Spermatophyta</taxon>
        <taxon>Magnoliopsida</taxon>
        <taxon>Liliopsida</taxon>
        <taxon>Poales</taxon>
        <taxon>Poaceae</taxon>
        <taxon>PACMAD clade</taxon>
        <taxon>Arundinoideae</taxon>
        <taxon>Arundineae</taxon>
        <taxon>Arundo</taxon>
    </lineage>
</organism>
<accession>A0A0A9F6F4</accession>
<name>A0A0A9F6F4_ARUDO</name>
<feature type="region of interest" description="Disordered" evidence="1">
    <location>
        <begin position="1"/>
        <end position="29"/>
    </location>
</feature>
<protein>
    <submittedName>
        <fullName evidence="2">Uncharacterized protein</fullName>
    </submittedName>
</protein>